<dbReference type="InterPro" id="IPR007197">
    <property type="entry name" value="rSAM"/>
</dbReference>
<evidence type="ECO:0000256" key="3">
    <source>
        <dbReference type="ARBA" id="ARBA00022679"/>
    </source>
</evidence>
<dbReference type="GO" id="GO:0046872">
    <property type="term" value="F:metal ion binding"/>
    <property type="evidence" value="ECO:0007669"/>
    <property type="project" value="UniProtKB-KW"/>
</dbReference>
<dbReference type="Pfam" id="PF00919">
    <property type="entry name" value="UPF0004"/>
    <property type="match status" value="1"/>
</dbReference>
<evidence type="ECO:0000259" key="11">
    <source>
        <dbReference type="PROSITE" id="PS51449"/>
    </source>
</evidence>
<dbReference type="InterPro" id="IPR005839">
    <property type="entry name" value="Methylthiotransferase"/>
</dbReference>
<evidence type="ECO:0000313" key="13">
    <source>
        <dbReference type="EMBL" id="RII35173.1"/>
    </source>
</evidence>
<proteinExistence type="inferred from homology"/>
<feature type="coiled-coil region" evidence="9">
    <location>
        <begin position="368"/>
        <end position="396"/>
    </location>
</feature>
<dbReference type="GO" id="GO:0005840">
    <property type="term" value="C:ribosome"/>
    <property type="evidence" value="ECO:0007669"/>
    <property type="project" value="UniProtKB-KW"/>
</dbReference>
<evidence type="ECO:0000259" key="12">
    <source>
        <dbReference type="PROSITE" id="PS51918"/>
    </source>
</evidence>
<dbReference type="Pfam" id="PF04055">
    <property type="entry name" value="Radical_SAM"/>
    <property type="match status" value="1"/>
</dbReference>
<comment type="similarity">
    <text evidence="8">Belongs to the methylthiotransferase family. RimO subfamily.</text>
</comment>
<evidence type="ECO:0000256" key="2">
    <source>
        <dbReference type="ARBA" id="ARBA00022490"/>
    </source>
</evidence>
<evidence type="ECO:0000256" key="8">
    <source>
        <dbReference type="HAMAP-Rule" id="MF_01865"/>
    </source>
</evidence>
<dbReference type="FunFam" id="3.80.30.20:FF:000001">
    <property type="entry name" value="tRNA-2-methylthio-N(6)-dimethylallyladenosine synthase 2"/>
    <property type="match status" value="1"/>
</dbReference>
<dbReference type="PROSITE" id="PS01278">
    <property type="entry name" value="MTTASE_RADICAL"/>
    <property type="match status" value="1"/>
</dbReference>
<dbReference type="InterPro" id="IPR020612">
    <property type="entry name" value="Methylthiotransferase_CS"/>
</dbReference>
<keyword evidence="1 8" id="KW-0004">4Fe-4S</keyword>
<dbReference type="InterPro" id="IPR023404">
    <property type="entry name" value="rSAM_horseshoe"/>
</dbReference>
<comment type="function">
    <text evidence="8">Catalyzes the methylthiolation of an aspartic acid residue of ribosomal protein uS12.</text>
</comment>
<dbReference type="NCBIfam" id="TIGR00089">
    <property type="entry name" value="MiaB/RimO family radical SAM methylthiotransferase"/>
    <property type="match status" value="1"/>
</dbReference>
<gene>
    <name evidence="8 13" type="primary">rimO</name>
    <name evidence="13" type="ORF">D2A34_08170</name>
</gene>
<dbReference type="SFLD" id="SFLDF00274">
    <property type="entry name" value="ribosomal_protein_S12_methylth"/>
    <property type="match status" value="1"/>
</dbReference>
<dbReference type="HAMAP" id="MF_01865">
    <property type="entry name" value="MTTase_RimO"/>
    <property type="match status" value="1"/>
</dbReference>
<dbReference type="Gene3D" id="3.80.30.20">
    <property type="entry name" value="tm_1862 like domain"/>
    <property type="match status" value="1"/>
</dbReference>
<dbReference type="PANTHER" id="PTHR43837">
    <property type="entry name" value="RIBOSOMAL PROTEIN S12 METHYLTHIOTRANSFERASE RIMO"/>
    <property type="match status" value="1"/>
</dbReference>
<feature type="binding site" evidence="8">
    <location>
        <position position="184"/>
    </location>
    <ligand>
        <name>[4Fe-4S] cluster</name>
        <dbReference type="ChEBI" id="CHEBI:49883"/>
        <label>2</label>
        <note>4Fe-4S-S-AdoMet</note>
    </ligand>
</feature>
<dbReference type="Gene3D" id="2.40.50.140">
    <property type="entry name" value="Nucleic acid-binding proteins"/>
    <property type="match status" value="1"/>
</dbReference>
<evidence type="ECO:0000256" key="4">
    <source>
        <dbReference type="ARBA" id="ARBA00022691"/>
    </source>
</evidence>
<keyword evidence="13" id="KW-0689">Ribosomal protein</keyword>
<dbReference type="GO" id="GO:0140101">
    <property type="term" value="F:catalytic activity, acting on a tRNA"/>
    <property type="evidence" value="ECO:0007669"/>
    <property type="project" value="UniProtKB-ARBA"/>
</dbReference>
<evidence type="ECO:0000259" key="10">
    <source>
        <dbReference type="PROSITE" id="PS50926"/>
    </source>
</evidence>
<feature type="binding site" evidence="8">
    <location>
        <position position="177"/>
    </location>
    <ligand>
        <name>[4Fe-4S] cluster</name>
        <dbReference type="ChEBI" id="CHEBI:49883"/>
        <label>2</label>
        <note>4Fe-4S-S-AdoMet</note>
    </ligand>
</feature>
<name>A0A399IQ28_9CLOT</name>
<dbReference type="EMBL" id="QXDJ01000002">
    <property type="protein sequence ID" value="RII35173.1"/>
    <property type="molecule type" value="Genomic_DNA"/>
</dbReference>
<comment type="cofactor">
    <cofactor evidence="8">
        <name>[4Fe-4S] cluster</name>
        <dbReference type="ChEBI" id="CHEBI:49883"/>
    </cofactor>
    <text evidence="8">Binds 2 [4Fe-4S] clusters. One cluster is coordinated with 3 cysteines and an exchangeable S-adenosyl-L-methionine.</text>
</comment>
<dbReference type="PROSITE" id="PS50926">
    <property type="entry name" value="TRAM"/>
    <property type="match status" value="1"/>
</dbReference>
<feature type="binding site" evidence="8">
    <location>
        <position position="181"/>
    </location>
    <ligand>
        <name>[4Fe-4S] cluster</name>
        <dbReference type="ChEBI" id="CHEBI:49883"/>
        <label>2</label>
        <note>4Fe-4S-S-AdoMet</note>
    </ligand>
</feature>
<dbReference type="Proteomes" id="UP000265930">
    <property type="component" value="Unassembled WGS sequence"/>
</dbReference>
<keyword evidence="5 8" id="KW-0479">Metal-binding</keyword>
<organism evidence="13 14">
    <name type="scientific">Clostridium chromiireducens</name>
    <dbReference type="NCBI Taxonomy" id="225345"/>
    <lineage>
        <taxon>Bacteria</taxon>
        <taxon>Bacillati</taxon>
        <taxon>Bacillota</taxon>
        <taxon>Clostridia</taxon>
        <taxon>Eubacteriales</taxon>
        <taxon>Clostridiaceae</taxon>
        <taxon>Clostridium</taxon>
    </lineage>
</organism>
<evidence type="ECO:0000256" key="7">
    <source>
        <dbReference type="ARBA" id="ARBA00023014"/>
    </source>
</evidence>
<dbReference type="SMART" id="SM00729">
    <property type="entry name" value="Elp3"/>
    <property type="match status" value="1"/>
</dbReference>
<dbReference type="NCBIfam" id="TIGR01125">
    <property type="entry name" value="30S ribosomal protein S12 methylthiotransferase RimO"/>
    <property type="match status" value="1"/>
</dbReference>
<keyword evidence="9" id="KW-0175">Coiled coil</keyword>
<feature type="binding site" evidence="8">
    <location>
        <position position="68"/>
    </location>
    <ligand>
        <name>[4Fe-4S] cluster</name>
        <dbReference type="ChEBI" id="CHEBI:49883"/>
        <label>1</label>
    </ligand>
</feature>
<feature type="binding site" evidence="8">
    <location>
        <position position="102"/>
    </location>
    <ligand>
        <name>[4Fe-4S] cluster</name>
        <dbReference type="ChEBI" id="CHEBI:49883"/>
        <label>1</label>
    </ligand>
</feature>
<evidence type="ECO:0000313" key="14">
    <source>
        <dbReference type="Proteomes" id="UP000265930"/>
    </source>
</evidence>
<feature type="domain" description="MTTase N-terminal" evidence="11">
    <location>
        <begin position="24"/>
        <end position="139"/>
    </location>
</feature>
<keyword evidence="4 8" id="KW-0949">S-adenosyl-L-methionine</keyword>
<dbReference type="EC" id="2.8.4.4" evidence="8"/>
<dbReference type="SFLD" id="SFLDG01082">
    <property type="entry name" value="B12-binding_domain_containing"/>
    <property type="match status" value="1"/>
</dbReference>
<dbReference type="Pfam" id="PF18693">
    <property type="entry name" value="TRAM_2"/>
    <property type="match status" value="1"/>
</dbReference>
<dbReference type="InterPro" id="IPR038135">
    <property type="entry name" value="Methylthiotransferase_N_sf"/>
</dbReference>
<evidence type="ECO:0000256" key="1">
    <source>
        <dbReference type="ARBA" id="ARBA00022485"/>
    </source>
</evidence>
<protein>
    <recommendedName>
        <fullName evidence="8">Ribosomal protein uS12 methylthiotransferase RimO</fullName>
        <shortName evidence="8">uS12 MTTase</shortName>
        <shortName evidence="8">uS12 methylthiotransferase</shortName>
        <ecNumber evidence="8">2.8.4.4</ecNumber>
    </recommendedName>
    <alternativeName>
        <fullName evidence="8">Ribosomal protein uS12 (aspartate-C(3))-methylthiotransferase</fullName>
    </alternativeName>
    <alternativeName>
        <fullName evidence="8">Ribosome maturation factor RimO</fullName>
    </alternativeName>
</protein>
<reference evidence="13 14" key="1">
    <citation type="submission" date="2018-08" db="EMBL/GenBank/DDBJ databases">
        <title>Genome of Clostridium chromiireducens C1, DSM12136.</title>
        <authorList>
            <person name="Xing M."/>
            <person name="Wei Y."/>
            <person name="Ang E.L."/>
            <person name="Zhao H."/>
            <person name="Zhang Y."/>
        </authorList>
    </citation>
    <scope>NUCLEOTIDE SEQUENCE [LARGE SCALE GENOMIC DNA]</scope>
    <source>
        <strain evidence="13 14">C1</strain>
    </source>
</reference>
<accession>A0A399IQ28</accession>
<dbReference type="SFLD" id="SFLDG01061">
    <property type="entry name" value="methylthiotransferase"/>
    <property type="match status" value="1"/>
</dbReference>
<feature type="binding site" evidence="8">
    <location>
        <position position="33"/>
    </location>
    <ligand>
        <name>[4Fe-4S] cluster</name>
        <dbReference type="ChEBI" id="CHEBI:49883"/>
        <label>1</label>
    </ligand>
</feature>
<dbReference type="SUPFAM" id="SSF102114">
    <property type="entry name" value="Radical SAM enzymes"/>
    <property type="match status" value="1"/>
</dbReference>
<dbReference type="InterPro" id="IPR002792">
    <property type="entry name" value="TRAM_dom"/>
</dbReference>
<keyword evidence="13" id="KW-0687">Ribonucleoprotein</keyword>
<feature type="domain" description="TRAM" evidence="10">
    <location>
        <begin position="396"/>
        <end position="462"/>
    </location>
</feature>
<dbReference type="GO" id="GO:0005829">
    <property type="term" value="C:cytosol"/>
    <property type="evidence" value="ECO:0007669"/>
    <property type="project" value="TreeGrafter"/>
</dbReference>
<comment type="catalytic activity">
    <reaction evidence="8">
        <text>L-aspartate(89)-[ribosomal protein uS12]-hydrogen + (sulfur carrier)-SH + AH2 + 2 S-adenosyl-L-methionine = 3-methylsulfanyl-L-aspartate(89)-[ribosomal protein uS12]-hydrogen + (sulfur carrier)-H + 5'-deoxyadenosine + L-methionine + A + S-adenosyl-L-homocysteine + 2 H(+)</text>
        <dbReference type="Rhea" id="RHEA:37087"/>
        <dbReference type="Rhea" id="RHEA-COMP:10460"/>
        <dbReference type="Rhea" id="RHEA-COMP:10461"/>
        <dbReference type="Rhea" id="RHEA-COMP:14737"/>
        <dbReference type="Rhea" id="RHEA-COMP:14739"/>
        <dbReference type="ChEBI" id="CHEBI:13193"/>
        <dbReference type="ChEBI" id="CHEBI:15378"/>
        <dbReference type="ChEBI" id="CHEBI:17319"/>
        <dbReference type="ChEBI" id="CHEBI:17499"/>
        <dbReference type="ChEBI" id="CHEBI:29917"/>
        <dbReference type="ChEBI" id="CHEBI:29961"/>
        <dbReference type="ChEBI" id="CHEBI:57844"/>
        <dbReference type="ChEBI" id="CHEBI:57856"/>
        <dbReference type="ChEBI" id="CHEBI:59789"/>
        <dbReference type="ChEBI" id="CHEBI:64428"/>
        <dbReference type="ChEBI" id="CHEBI:73599"/>
        <dbReference type="EC" id="2.8.4.4"/>
    </reaction>
</comment>
<dbReference type="GO" id="GO:0103039">
    <property type="term" value="F:protein methylthiotransferase activity"/>
    <property type="evidence" value="ECO:0007669"/>
    <property type="project" value="UniProtKB-EC"/>
</dbReference>
<evidence type="ECO:0000256" key="9">
    <source>
        <dbReference type="SAM" id="Coils"/>
    </source>
</evidence>
<dbReference type="InterPro" id="IPR012340">
    <property type="entry name" value="NA-bd_OB-fold"/>
</dbReference>
<dbReference type="GO" id="GO:0035600">
    <property type="term" value="P:tRNA methylthiolation"/>
    <property type="evidence" value="ECO:0007669"/>
    <property type="project" value="UniProtKB-ARBA"/>
</dbReference>
<keyword evidence="3 8" id="KW-0808">Transferase</keyword>
<dbReference type="AlphaFoldDB" id="A0A399IQ28"/>
<dbReference type="InterPro" id="IPR013848">
    <property type="entry name" value="Methylthiotransferase_N"/>
</dbReference>
<dbReference type="InterPro" id="IPR005840">
    <property type="entry name" value="Ribosomal_uS12_MeSTrfase_RimO"/>
</dbReference>
<dbReference type="SFLD" id="SFLDS00029">
    <property type="entry name" value="Radical_SAM"/>
    <property type="match status" value="1"/>
</dbReference>
<feature type="domain" description="Radical SAM core" evidence="12">
    <location>
        <begin position="163"/>
        <end position="393"/>
    </location>
</feature>
<dbReference type="GO" id="GO:0051539">
    <property type="term" value="F:4 iron, 4 sulfur cluster binding"/>
    <property type="evidence" value="ECO:0007669"/>
    <property type="project" value="UniProtKB-UniRule"/>
</dbReference>
<evidence type="ECO:0000256" key="6">
    <source>
        <dbReference type="ARBA" id="ARBA00023004"/>
    </source>
</evidence>
<dbReference type="PROSITE" id="PS51449">
    <property type="entry name" value="MTTASE_N"/>
    <property type="match status" value="1"/>
</dbReference>
<dbReference type="CDD" id="cd01335">
    <property type="entry name" value="Radical_SAM"/>
    <property type="match status" value="1"/>
</dbReference>
<dbReference type="PROSITE" id="PS51918">
    <property type="entry name" value="RADICAL_SAM"/>
    <property type="match status" value="1"/>
</dbReference>
<comment type="caution">
    <text evidence="13">The sequence shown here is derived from an EMBL/GenBank/DDBJ whole genome shotgun (WGS) entry which is preliminary data.</text>
</comment>
<comment type="subcellular location">
    <subcellularLocation>
        <location evidence="8">Cytoplasm</location>
    </subcellularLocation>
</comment>
<dbReference type="InterPro" id="IPR006638">
    <property type="entry name" value="Elp3/MiaA/NifB-like_rSAM"/>
</dbReference>
<keyword evidence="6 8" id="KW-0408">Iron</keyword>
<keyword evidence="7 8" id="KW-0411">Iron-sulfur</keyword>
<dbReference type="Gene3D" id="3.40.50.12160">
    <property type="entry name" value="Methylthiotransferase, N-terminal domain"/>
    <property type="match status" value="1"/>
</dbReference>
<keyword evidence="2 8" id="KW-0963">Cytoplasm</keyword>
<evidence type="ECO:0000256" key="5">
    <source>
        <dbReference type="ARBA" id="ARBA00022723"/>
    </source>
</evidence>
<sequence length="466" mass="53590">MSEIKIEMENNNQKYKDDGVSTKYKVGMVSLGCDKNRVDSEIILGKMSNEYEITSNPKNADIIIVNTCGFIESAKQESIDTILEMANYKVNYKCKLLIATGCLTQRYGEELGKLIPEIDMMMGVNDYNQINEIITDFIDGNKRALELLNYSDENINEGKRIITTQKESAYIRIAEGCNNFCTYCIIPKIRGKFRSRKMENIINEARDLSESGVKEIILIAQDTTLYGSDIYGKKSLHILVNELSKIEGIKWIRILYCYPEEIYDELIDEIASNDKVVKYLDIPIQHISDKILKLMGRKTSKQDIINKIKMLREKVSGIIIRTTFIVGFPNETEEEFNEIIDFLKEYKLDKVGVFTYSQEEDTPAAQMVGQVEEEIKEKREEKLMLLQKNITEEINKLKIGKLYDILVEGYNGKYYYGRNYEMAPDIDANVLFEFSGNIVNGKFVKVKIVENMDYDLVGVVVDESCK</sequence>
<dbReference type="GO" id="GO:0035599">
    <property type="term" value="F:aspartic acid methylthiotransferase activity"/>
    <property type="evidence" value="ECO:0007669"/>
    <property type="project" value="TreeGrafter"/>
</dbReference>
<dbReference type="InterPro" id="IPR058240">
    <property type="entry name" value="rSAM_sf"/>
</dbReference>
<dbReference type="PANTHER" id="PTHR43837:SF1">
    <property type="entry name" value="RIBOSOMAL PROTEIN US12 METHYLTHIOTRANSFERASE RIMO"/>
    <property type="match status" value="1"/>
</dbReference>